<organism evidence="7 8">
    <name type="scientific">Candidatus Burkholderia verschuerenii</name>
    <dbReference type="NCBI Taxonomy" id="242163"/>
    <lineage>
        <taxon>Bacteria</taxon>
        <taxon>Pseudomonadati</taxon>
        <taxon>Pseudomonadota</taxon>
        <taxon>Betaproteobacteria</taxon>
        <taxon>Burkholderiales</taxon>
        <taxon>Burkholderiaceae</taxon>
        <taxon>Burkholderia</taxon>
    </lineage>
</organism>
<proteinExistence type="predicted"/>
<protein>
    <submittedName>
        <fullName evidence="7">Branched-chain amino acid transport system permease protein LivM</fullName>
    </submittedName>
</protein>
<evidence type="ECO:0000313" key="7">
    <source>
        <dbReference type="EMBL" id="KND62101.1"/>
    </source>
</evidence>
<name>A0A0L0MIJ2_9BURK</name>
<dbReference type="Proteomes" id="UP000036959">
    <property type="component" value="Unassembled WGS sequence"/>
</dbReference>
<dbReference type="PANTHER" id="PTHR30482:SF20">
    <property type="entry name" value="HIGH-AFFINITY BRANCHED-CHAIN AMINO ACID TRANSPORT SYSTEM PERMEASE PROTEIN LIVM"/>
    <property type="match status" value="1"/>
</dbReference>
<feature type="transmembrane region" description="Helical" evidence="6">
    <location>
        <begin position="219"/>
        <end position="241"/>
    </location>
</feature>
<feature type="transmembrane region" description="Helical" evidence="6">
    <location>
        <begin position="100"/>
        <end position="131"/>
    </location>
</feature>
<dbReference type="CDD" id="cd06581">
    <property type="entry name" value="TM_PBP1_LivM_like"/>
    <property type="match status" value="1"/>
</dbReference>
<evidence type="ECO:0000256" key="3">
    <source>
        <dbReference type="ARBA" id="ARBA00022692"/>
    </source>
</evidence>
<evidence type="ECO:0000256" key="2">
    <source>
        <dbReference type="ARBA" id="ARBA00022475"/>
    </source>
</evidence>
<dbReference type="GO" id="GO:0005886">
    <property type="term" value="C:plasma membrane"/>
    <property type="evidence" value="ECO:0007669"/>
    <property type="project" value="UniProtKB-SubCell"/>
</dbReference>
<evidence type="ECO:0000313" key="8">
    <source>
        <dbReference type="Proteomes" id="UP000036959"/>
    </source>
</evidence>
<feature type="transmembrane region" description="Helical" evidence="6">
    <location>
        <begin position="295"/>
        <end position="315"/>
    </location>
</feature>
<dbReference type="RefSeq" id="WP_050451915.1">
    <property type="nucleotide sequence ID" value="NZ_LFJJ01000005.1"/>
</dbReference>
<evidence type="ECO:0000256" key="5">
    <source>
        <dbReference type="ARBA" id="ARBA00023136"/>
    </source>
</evidence>
<dbReference type="PATRIC" id="fig|242163.4.peg.5354"/>
<comment type="caution">
    <text evidence="7">The sequence shown here is derived from an EMBL/GenBank/DDBJ whole genome shotgun (WGS) entry which is preliminary data.</text>
</comment>
<keyword evidence="3 6" id="KW-0812">Transmembrane</keyword>
<comment type="subcellular location">
    <subcellularLocation>
        <location evidence="1">Cell membrane</location>
        <topology evidence="1">Multi-pass membrane protein</topology>
    </subcellularLocation>
</comment>
<dbReference type="OrthoDB" id="3460090at2"/>
<dbReference type="Pfam" id="PF02653">
    <property type="entry name" value="BPD_transp_2"/>
    <property type="match status" value="1"/>
</dbReference>
<feature type="transmembrane region" description="Helical" evidence="6">
    <location>
        <begin position="16"/>
        <end position="34"/>
    </location>
</feature>
<dbReference type="GO" id="GO:0015658">
    <property type="term" value="F:branched-chain amino acid transmembrane transporter activity"/>
    <property type="evidence" value="ECO:0007669"/>
    <property type="project" value="InterPro"/>
</dbReference>
<dbReference type="InterPro" id="IPR043428">
    <property type="entry name" value="LivM-like"/>
</dbReference>
<keyword evidence="5 6" id="KW-0472">Membrane</keyword>
<reference evidence="8" key="1">
    <citation type="submission" date="2015-06" db="EMBL/GenBank/DDBJ databases">
        <title>Comparative genomics of Burkholderia leaf nodule symbionts.</title>
        <authorList>
            <person name="Carlier A."/>
            <person name="Eberl L."/>
            <person name="Pinto-Carbo M."/>
        </authorList>
    </citation>
    <scope>NUCLEOTIDE SEQUENCE [LARGE SCALE GENOMIC DNA]</scope>
    <source>
        <strain evidence="8">UZHbot4</strain>
    </source>
</reference>
<evidence type="ECO:0000256" key="4">
    <source>
        <dbReference type="ARBA" id="ARBA00022989"/>
    </source>
</evidence>
<keyword evidence="8" id="KW-1185">Reference proteome</keyword>
<accession>A0A0L0MIJ2</accession>
<sequence>MEMSQSWAVRRTRADVSGYVAVALVALAVLIPFLSTDQKVYSITNQILIAVPAALSVYLMLRINLISFAVPAFMCIGGYASAWCALNATTNLVVLTGVSFFLPMLIALPLGVLVLVLVLRGVYFVLVTYVLSEIVQLLLFEFSELTGGANGLTGVPAPSFGSIDFMDNRSVLLIATGLALIAVLIVWATLRAFRDPFDGIRENELLARSLGLVVWHYKALAFCLAAGLAGLAGFSLVNMLLMAHPSSFAANNGVTYIAYAIIGGQGGMLGAIVGAGLLVWATAFFSIGGEYSNGLFGLLVMIIVLVAPSGVAGVLGKIGERLLAAVRSRGHGNLSGASPREARE</sequence>
<feature type="transmembrane region" description="Helical" evidence="6">
    <location>
        <begin position="253"/>
        <end position="283"/>
    </location>
</feature>
<keyword evidence="2" id="KW-1003">Cell membrane</keyword>
<dbReference type="InterPro" id="IPR001851">
    <property type="entry name" value="ABC_transp_permease"/>
</dbReference>
<feature type="transmembrane region" description="Helical" evidence="6">
    <location>
        <begin position="171"/>
        <end position="190"/>
    </location>
</feature>
<keyword evidence="4 6" id="KW-1133">Transmembrane helix</keyword>
<dbReference type="EMBL" id="LFJJ01000005">
    <property type="protein sequence ID" value="KND62101.1"/>
    <property type="molecule type" value="Genomic_DNA"/>
</dbReference>
<gene>
    <name evidence="7" type="ORF">BVER_02028</name>
</gene>
<feature type="transmembrane region" description="Helical" evidence="6">
    <location>
        <begin position="68"/>
        <end position="88"/>
    </location>
</feature>
<evidence type="ECO:0000256" key="6">
    <source>
        <dbReference type="SAM" id="Phobius"/>
    </source>
</evidence>
<evidence type="ECO:0000256" key="1">
    <source>
        <dbReference type="ARBA" id="ARBA00004651"/>
    </source>
</evidence>
<dbReference type="AlphaFoldDB" id="A0A0L0MIJ2"/>
<dbReference type="PANTHER" id="PTHR30482">
    <property type="entry name" value="HIGH-AFFINITY BRANCHED-CHAIN AMINO ACID TRANSPORT SYSTEM PERMEASE"/>
    <property type="match status" value="1"/>
</dbReference>
<feature type="transmembrane region" description="Helical" evidence="6">
    <location>
        <begin position="40"/>
        <end position="61"/>
    </location>
</feature>